<dbReference type="OrthoDB" id="956692at2759"/>
<name>A0A7J9BIU0_GOSGO</name>
<protein>
    <recommendedName>
        <fullName evidence="1">RNase H type-1 domain-containing protein</fullName>
    </recommendedName>
</protein>
<evidence type="ECO:0000313" key="3">
    <source>
        <dbReference type="Proteomes" id="UP000593579"/>
    </source>
</evidence>
<gene>
    <name evidence="2" type="ORF">Gogos_009660</name>
</gene>
<dbReference type="EMBL" id="JABEZY010000004">
    <property type="protein sequence ID" value="MBA0736071.1"/>
    <property type="molecule type" value="Genomic_DNA"/>
</dbReference>
<reference evidence="2 3" key="1">
    <citation type="journal article" date="2019" name="Genome Biol. Evol.">
        <title>Insights into the evolution of the New World diploid cottons (Gossypium, subgenus Houzingenia) based on genome sequencing.</title>
        <authorList>
            <person name="Grover C.E."/>
            <person name="Arick M.A. 2nd"/>
            <person name="Thrash A."/>
            <person name="Conover J.L."/>
            <person name="Sanders W.S."/>
            <person name="Peterson D.G."/>
            <person name="Frelichowski J.E."/>
            <person name="Scheffler J.A."/>
            <person name="Scheffler B.E."/>
            <person name="Wendel J.F."/>
        </authorList>
    </citation>
    <scope>NUCLEOTIDE SEQUENCE [LARGE SCALE GENOMIC DNA]</scope>
    <source>
        <strain evidence="2">5</strain>
        <tissue evidence="2">Leaf</tissue>
    </source>
</reference>
<dbReference type="PANTHER" id="PTHR47723">
    <property type="entry name" value="OS05G0353850 PROTEIN"/>
    <property type="match status" value="1"/>
</dbReference>
<dbReference type="Pfam" id="PF13456">
    <property type="entry name" value="RVT_3"/>
    <property type="match status" value="1"/>
</dbReference>
<evidence type="ECO:0000259" key="1">
    <source>
        <dbReference type="Pfam" id="PF13456"/>
    </source>
</evidence>
<dbReference type="PANTHER" id="PTHR47723:SF19">
    <property type="entry name" value="POLYNUCLEOTIDYL TRANSFERASE, RIBONUCLEASE H-LIKE SUPERFAMILY PROTEIN"/>
    <property type="match status" value="1"/>
</dbReference>
<dbReference type="AlphaFoldDB" id="A0A7J9BIU0"/>
<dbReference type="Proteomes" id="UP000593579">
    <property type="component" value="Unassembled WGS sequence"/>
</dbReference>
<dbReference type="InterPro" id="IPR002156">
    <property type="entry name" value="RNaseH_domain"/>
</dbReference>
<evidence type="ECO:0000313" key="2">
    <source>
        <dbReference type="EMBL" id="MBA0736071.1"/>
    </source>
</evidence>
<keyword evidence="3" id="KW-1185">Reference proteome</keyword>
<feature type="non-terminal residue" evidence="2">
    <location>
        <position position="1"/>
    </location>
</feature>
<dbReference type="GO" id="GO:0004523">
    <property type="term" value="F:RNA-DNA hybrid ribonuclease activity"/>
    <property type="evidence" value="ECO:0007669"/>
    <property type="project" value="InterPro"/>
</dbReference>
<sequence>YWATHYISTRKGGSSIRHISREETTKIVRWIQLSSNGTVKINTSCVVVGVLKDQNGEWIFGFNRRLRKCFVFEAELCGIIDGVTLVQGRQHDRVFVLTNNLEVIRVIKEALSK</sequence>
<dbReference type="GO" id="GO:0003676">
    <property type="term" value="F:nucleic acid binding"/>
    <property type="evidence" value="ECO:0007669"/>
    <property type="project" value="InterPro"/>
</dbReference>
<comment type="caution">
    <text evidence="2">The sequence shown here is derived from an EMBL/GenBank/DDBJ whole genome shotgun (WGS) entry which is preliminary data.</text>
</comment>
<feature type="domain" description="RNase H type-1" evidence="1">
    <location>
        <begin position="46"/>
        <end position="109"/>
    </location>
</feature>
<proteinExistence type="predicted"/>
<organism evidence="2 3">
    <name type="scientific">Gossypium gossypioides</name>
    <name type="common">Mexican cotton</name>
    <name type="synonym">Selera gossypioides</name>
    <dbReference type="NCBI Taxonomy" id="34282"/>
    <lineage>
        <taxon>Eukaryota</taxon>
        <taxon>Viridiplantae</taxon>
        <taxon>Streptophyta</taxon>
        <taxon>Embryophyta</taxon>
        <taxon>Tracheophyta</taxon>
        <taxon>Spermatophyta</taxon>
        <taxon>Magnoliopsida</taxon>
        <taxon>eudicotyledons</taxon>
        <taxon>Gunneridae</taxon>
        <taxon>Pentapetalae</taxon>
        <taxon>rosids</taxon>
        <taxon>malvids</taxon>
        <taxon>Malvales</taxon>
        <taxon>Malvaceae</taxon>
        <taxon>Malvoideae</taxon>
        <taxon>Gossypium</taxon>
    </lineage>
</organism>
<dbReference type="InterPro" id="IPR053151">
    <property type="entry name" value="RNase_H-like"/>
</dbReference>
<accession>A0A7J9BIU0</accession>